<feature type="transmembrane region" description="Helical" evidence="1">
    <location>
        <begin position="45"/>
        <end position="64"/>
    </location>
</feature>
<dbReference type="Pfam" id="PF01757">
    <property type="entry name" value="Acyl_transf_3"/>
    <property type="match status" value="1"/>
</dbReference>
<feature type="transmembrane region" description="Helical" evidence="1">
    <location>
        <begin position="233"/>
        <end position="266"/>
    </location>
</feature>
<feature type="transmembrane region" description="Helical" evidence="1">
    <location>
        <begin position="174"/>
        <end position="192"/>
    </location>
</feature>
<dbReference type="OrthoDB" id="9767863at2"/>
<dbReference type="GO" id="GO:0016020">
    <property type="term" value="C:membrane"/>
    <property type="evidence" value="ECO:0007669"/>
    <property type="project" value="TreeGrafter"/>
</dbReference>
<dbReference type="Proteomes" id="UP000247152">
    <property type="component" value="Unassembled WGS sequence"/>
</dbReference>
<feature type="transmembrane region" description="Helical" evidence="1">
    <location>
        <begin position="318"/>
        <end position="341"/>
    </location>
</feature>
<keyword evidence="6" id="KW-1185">Reference proteome</keyword>
<feature type="transmembrane region" description="Helical" evidence="1">
    <location>
        <begin position="151"/>
        <end position="167"/>
    </location>
</feature>
<evidence type="ECO:0000256" key="1">
    <source>
        <dbReference type="SAM" id="Phobius"/>
    </source>
</evidence>
<feature type="transmembrane region" description="Helical" evidence="1">
    <location>
        <begin position="85"/>
        <end position="108"/>
    </location>
</feature>
<proteinExistence type="predicted"/>
<feature type="domain" description="Acyltransferase 3" evidence="2">
    <location>
        <begin position="6"/>
        <end position="341"/>
    </location>
</feature>
<keyword evidence="4" id="KW-0012">Acyltransferase</keyword>
<feature type="transmembrane region" description="Helical" evidence="1">
    <location>
        <begin position="286"/>
        <end position="306"/>
    </location>
</feature>
<dbReference type="PANTHER" id="PTHR23028">
    <property type="entry name" value="ACETYLTRANSFERASE"/>
    <property type="match status" value="1"/>
</dbReference>
<dbReference type="AlphaFoldDB" id="A0A317U0N4"/>
<dbReference type="InterPro" id="IPR050879">
    <property type="entry name" value="Acyltransferase_3"/>
</dbReference>
<dbReference type="RefSeq" id="WP_110144069.1">
    <property type="nucleotide sequence ID" value="NZ_QHJG01000047.1"/>
</dbReference>
<keyword evidence="4" id="KW-0808">Transferase</keyword>
<sequence length="358" mass="41294">MRQNIIALTGIRGFAALWVLLHHALSSYPFLSNHIFINNFIHKGWLGVDLFFILSGFIISYVHQDEFKTFHLYRFKNFLLLRLSRIYPTHLTTLLSLIPIVCGSRFLFQYHSPFDQFSLSKFFYSFFLLNGWGFNASDGWNIPSWSVSSEWFAYLCFPFIAFFLGKLKSAKSHLVLIACVYLVLFYLAIILNDANQFMLSWNLTLIRVSSEFLVGCCLFNINRQSAPSYTADYMVLISFISMVILCILSIASIFDGVIIIMFTFLVYGLSKTGPITTKLFANRTMLYLGKISYSIYLTHYIILMIFNQITKNIIGQPGLILQVTLFLSYIALTIIFAHLLYNLIEEPIRSAAKRKLQK</sequence>
<name>A0A317U0N4_9GAMM</name>
<evidence type="ECO:0000313" key="6">
    <source>
        <dbReference type="Proteomes" id="UP000287374"/>
    </source>
</evidence>
<evidence type="ECO:0000259" key="2">
    <source>
        <dbReference type="Pfam" id="PF01757"/>
    </source>
</evidence>
<keyword evidence="1" id="KW-1133">Transmembrane helix</keyword>
<dbReference type="GO" id="GO:0000271">
    <property type="term" value="P:polysaccharide biosynthetic process"/>
    <property type="evidence" value="ECO:0007669"/>
    <property type="project" value="TreeGrafter"/>
</dbReference>
<gene>
    <name evidence="3" type="ORF">DGG96_19040</name>
    <name evidence="4" type="ORF">ELY20_16045</name>
</gene>
<evidence type="ECO:0000313" key="3">
    <source>
        <dbReference type="EMBL" id="PWY54052.1"/>
    </source>
</evidence>
<evidence type="ECO:0000313" key="4">
    <source>
        <dbReference type="EMBL" id="RUR19149.1"/>
    </source>
</evidence>
<reference evidence="4 6" key="2">
    <citation type="submission" date="2018-12" db="EMBL/GenBank/DDBJ databases">
        <title>Legionella sp,whole genome shotgun sequence.</title>
        <authorList>
            <person name="Wu H."/>
        </authorList>
    </citation>
    <scope>NUCLEOTIDE SEQUENCE [LARGE SCALE GENOMIC DNA]</scope>
    <source>
        <strain evidence="6">km489</strain>
        <strain evidence="4">Km489</strain>
    </source>
</reference>
<protein>
    <submittedName>
        <fullName evidence="4">Acyltransferase</fullName>
    </submittedName>
</protein>
<dbReference type="InterPro" id="IPR002656">
    <property type="entry name" value="Acyl_transf_3_dom"/>
</dbReference>
<keyword evidence="1" id="KW-0472">Membrane</keyword>
<dbReference type="GO" id="GO:0016747">
    <property type="term" value="F:acyltransferase activity, transferring groups other than amino-acyl groups"/>
    <property type="evidence" value="ECO:0007669"/>
    <property type="project" value="InterPro"/>
</dbReference>
<accession>A0A317U0N4</accession>
<dbReference type="PANTHER" id="PTHR23028:SF53">
    <property type="entry name" value="ACYL_TRANSF_3 DOMAIN-CONTAINING PROTEIN"/>
    <property type="match status" value="1"/>
</dbReference>
<dbReference type="EMBL" id="QHJG01000047">
    <property type="protein sequence ID" value="PWY54052.1"/>
    <property type="molecule type" value="Genomic_DNA"/>
</dbReference>
<reference evidence="3 5" key="1">
    <citation type="submission" date="2018-05" db="EMBL/GenBank/DDBJ databases">
        <title>Legionella qingyii sp.nov., whole genome shotgun sequence.</title>
        <authorList>
            <person name="Wu H."/>
            <person name="Zhu Q."/>
            <person name="Hu C."/>
        </authorList>
    </citation>
    <scope>NUCLEOTIDE SEQUENCE [LARGE SCALE GENOMIC DNA]</scope>
    <source>
        <strain evidence="3 5">HEB18</strain>
    </source>
</reference>
<keyword evidence="1" id="KW-0812">Transmembrane</keyword>
<organism evidence="3 5">
    <name type="scientific">Legionella qingyii</name>
    <dbReference type="NCBI Taxonomy" id="2184757"/>
    <lineage>
        <taxon>Bacteria</taxon>
        <taxon>Pseudomonadati</taxon>
        <taxon>Pseudomonadota</taxon>
        <taxon>Gammaproteobacteria</taxon>
        <taxon>Legionellales</taxon>
        <taxon>Legionellaceae</taxon>
        <taxon>Legionella</taxon>
    </lineage>
</organism>
<comment type="caution">
    <text evidence="3">The sequence shown here is derived from an EMBL/GenBank/DDBJ whole genome shotgun (WGS) entry which is preliminary data.</text>
</comment>
<evidence type="ECO:0000313" key="5">
    <source>
        <dbReference type="Proteomes" id="UP000247152"/>
    </source>
</evidence>
<dbReference type="EMBL" id="RZGX01000031">
    <property type="protein sequence ID" value="RUR19149.1"/>
    <property type="molecule type" value="Genomic_DNA"/>
</dbReference>
<dbReference type="Proteomes" id="UP000287374">
    <property type="component" value="Unassembled WGS sequence"/>
</dbReference>